<dbReference type="Proteomes" id="UP000574390">
    <property type="component" value="Unassembled WGS sequence"/>
</dbReference>
<accession>A0A7J6QG41</accession>
<evidence type="ECO:0000313" key="2">
    <source>
        <dbReference type="Proteomes" id="UP000574390"/>
    </source>
</evidence>
<comment type="caution">
    <text evidence="1">The sequence shown here is derived from an EMBL/GenBank/DDBJ whole genome shotgun (WGS) entry which is preliminary data.</text>
</comment>
<proteinExistence type="predicted"/>
<dbReference type="EMBL" id="JABANM010029880">
    <property type="protein sequence ID" value="KAF4707218.1"/>
    <property type="molecule type" value="Genomic_DNA"/>
</dbReference>
<organism evidence="1 2">
    <name type="scientific">Perkinsus olseni</name>
    <name type="common">Perkinsus atlanticus</name>
    <dbReference type="NCBI Taxonomy" id="32597"/>
    <lineage>
        <taxon>Eukaryota</taxon>
        <taxon>Sar</taxon>
        <taxon>Alveolata</taxon>
        <taxon>Perkinsozoa</taxon>
        <taxon>Perkinsea</taxon>
        <taxon>Perkinsida</taxon>
        <taxon>Perkinsidae</taxon>
        <taxon>Perkinsus</taxon>
    </lineage>
</organism>
<protein>
    <submittedName>
        <fullName evidence="1">Uncharacterized protein</fullName>
    </submittedName>
</protein>
<name>A0A7J6QG41_PEROL</name>
<feature type="non-terminal residue" evidence="1">
    <location>
        <position position="93"/>
    </location>
</feature>
<gene>
    <name evidence="1" type="ORF">FOZ62_030732</name>
</gene>
<dbReference type="AlphaFoldDB" id="A0A7J6QG41"/>
<reference evidence="1 2" key="1">
    <citation type="submission" date="2020-04" db="EMBL/GenBank/DDBJ databases">
        <title>Perkinsus olseni comparative genomics.</title>
        <authorList>
            <person name="Bogema D.R."/>
        </authorList>
    </citation>
    <scope>NUCLEOTIDE SEQUENCE [LARGE SCALE GENOMIC DNA]</scope>
    <source>
        <strain evidence="1">ATCC PRA-205</strain>
    </source>
</reference>
<sequence length="93" mass="10182">MTPSALLALAGGCNILKMLFTWFTNNALSYYPSVLIRNGQVYNTAFGANRYGMEQQQLYPSRRGVTTFLGWRDLVVSAAAISTASPNSKQEGI</sequence>
<evidence type="ECO:0000313" key="1">
    <source>
        <dbReference type="EMBL" id="KAF4707218.1"/>
    </source>
</evidence>